<dbReference type="Gene3D" id="3.40.50.970">
    <property type="match status" value="1"/>
</dbReference>
<dbReference type="SUPFAM" id="SSF52922">
    <property type="entry name" value="TK C-terminal domain-like"/>
    <property type="match status" value="1"/>
</dbReference>
<comment type="caution">
    <text evidence="5">The sequence shown here is derived from an EMBL/GenBank/DDBJ whole genome shotgun (WGS) entry which is preliminary data.</text>
</comment>
<dbReference type="Pfam" id="PF02779">
    <property type="entry name" value="Transket_pyr"/>
    <property type="match status" value="1"/>
</dbReference>
<dbReference type="AlphaFoldDB" id="A0A641AK68"/>
<organism evidence="5 6">
    <name type="scientific">Aeromicrobium fastidiosum</name>
    <dbReference type="NCBI Taxonomy" id="52699"/>
    <lineage>
        <taxon>Bacteria</taxon>
        <taxon>Bacillati</taxon>
        <taxon>Actinomycetota</taxon>
        <taxon>Actinomycetes</taxon>
        <taxon>Propionibacteriales</taxon>
        <taxon>Nocardioidaceae</taxon>
        <taxon>Aeromicrobium</taxon>
    </lineage>
</organism>
<dbReference type="InterPro" id="IPR051157">
    <property type="entry name" value="PDH/Transketolase"/>
</dbReference>
<keyword evidence="6" id="KW-1185">Reference proteome</keyword>
<evidence type="ECO:0000256" key="1">
    <source>
        <dbReference type="ARBA" id="ARBA00001964"/>
    </source>
</evidence>
<reference evidence="5" key="1">
    <citation type="submission" date="2019-09" db="EMBL/GenBank/DDBJ databases">
        <authorList>
            <person name="Li J."/>
        </authorList>
    </citation>
    <scope>NUCLEOTIDE SEQUENCE [LARGE SCALE GENOMIC DNA]</scope>
    <source>
        <strain evidence="5">NRBC 14897</strain>
    </source>
</reference>
<dbReference type="InterPro" id="IPR009014">
    <property type="entry name" value="Transketo_C/PFOR_II"/>
</dbReference>
<proteinExistence type="inferred from homology"/>
<dbReference type="Gene3D" id="3.40.50.920">
    <property type="match status" value="1"/>
</dbReference>
<protein>
    <submittedName>
        <fullName evidence="5">Transketolase</fullName>
    </submittedName>
</protein>
<dbReference type="CDD" id="cd07033">
    <property type="entry name" value="TPP_PYR_DXS_TK_like"/>
    <property type="match status" value="1"/>
</dbReference>
<dbReference type="FunFam" id="3.40.50.970:FF:000129">
    <property type="entry name" value="Transketolase"/>
    <property type="match status" value="1"/>
</dbReference>
<dbReference type="OrthoDB" id="8732661at2"/>
<evidence type="ECO:0000256" key="3">
    <source>
        <dbReference type="ARBA" id="ARBA00023052"/>
    </source>
</evidence>
<dbReference type="InterPro" id="IPR005475">
    <property type="entry name" value="Transketolase-like_Pyr-bd"/>
</dbReference>
<comment type="similarity">
    <text evidence="2">Belongs to the transketolase family.</text>
</comment>
<evidence type="ECO:0000313" key="5">
    <source>
        <dbReference type="EMBL" id="KAA1373557.1"/>
    </source>
</evidence>
<keyword evidence="3" id="KW-0786">Thiamine pyrophosphate</keyword>
<comment type="cofactor">
    <cofactor evidence="1">
        <name>thiamine diphosphate</name>
        <dbReference type="ChEBI" id="CHEBI:58937"/>
    </cofactor>
</comment>
<dbReference type="RefSeq" id="WP_129185182.1">
    <property type="nucleotide sequence ID" value="NZ_JAGIOG010000001.1"/>
</dbReference>
<dbReference type="PANTHER" id="PTHR43825:SF1">
    <property type="entry name" value="TRANSKETOLASE-LIKE PYRIMIDINE-BINDING DOMAIN-CONTAINING PROTEIN"/>
    <property type="match status" value="1"/>
</dbReference>
<dbReference type="SUPFAM" id="SSF52518">
    <property type="entry name" value="Thiamin diphosphate-binding fold (THDP-binding)"/>
    <property type="match status" value="1"/>
</dbReference>
<accession>A0A641AK68</accession>
<dbReference type="Pfam" id="PF02780">
    <property type="entry name" value="Transketolase_C"/>
    <property type="match status" value="1"/>
</dbReference>
<evidence type="ECO:0000313" key="6">
    <source>
        <dbReference type="Proteomes" id="UP001515100"/>
    </source>
</evidence>
<gene>
    <name evidence="5" type="ORF">ESP62_016450</name>
</gene>
<dbReference type="InterPro" id="IPR033248">
    <property type="entry name" value="Transketolase_C"/>
</dbReference>
<dbReference type="EMBL" id="SDPP02000005">
    <property type="protein sequence ID" value="KAA1373557.1"/>
    <property type="molecule type" value="Genomic_DNA"/>
</dbReference>
<evidence type="ECO:0000259" key="4">
    <source>
        <dbReference type="SMART" id="SM00861"/>
    </source>
</evidence>
<dbReference type="PANTHER" id="PTHR43825">
    <property type="entry name" value="PYRUVATE DEHYDROGENASE E1 COMPONENT"/>
    <property type="match status" value="1"/>
</dbReference>
<name>A0A641AK68_9ACTN</name>
<dbReference type="InterPro" id="IPR029061">
    <property type="entry name" value="THDP-binding"/>
</dbReference>
<dbReference type="SMART" id="SM00861">
    <property type="entry name" value="Transket_pyr"/>
    <property type="match status" value="1"/>
</dbReference>
<evidence type="ECO:0000256" key="2">
    <source>
        <dbReference type="ARBA" id="ARBA00007131"/>
    </source>
</evidence>
<feature type="domain" description="Transketolase-like pyrimidine-binding" evidence="4">
    <location>
        <begin position="8"/>
        <end position="173"/>
    </location>
</feature>
<sequence length="319" mass="33560">MTAAPELVDPRKTFGQAVTEFAADDSRVVVLSADSGVSSGFGAFRDRFPGRYLEFGIQEHGATGVASGLATTGLVPVFAAIAAFVTNRNYEAFRNDVAYMGQNVKIVGRNGGMTYSDLGPTHYSLEDYAIIRMLPGVVVLSPQDPGEIRAAARAMLTHEGPVYMRIGGPAIANLFAEGPFVIGKGRTHRSGDVATVVSTGPATANTIAAVDALRAEGVTLDLLCMPTVEPVDAELIIESATRTGHVITVEEHYDRGGLSAAVSECLGPLRVRHDAIGLPHQHVITGTYEGLLATYGLDAEGLTRQLRDIVAAGRPASAK</sequence>
<dbReference type="Proteomes" id="UP001515100">
    <property type="component" value="Unassembled WGS sequence"/>
</dbReference>
<dbReference type="GO" id="GO:0000287">
    <property type="term" value="F:magnesium ion binding"/>
    <property type="evidence" value="ECO:0007669"/>
    <property type="project" value="UniProtKB-ARBA"/>
</dbReference>